<keyword evidence="5" id="KW-0539">Nucleus</keyword>
<evidence type="ECO:0000256" key="1">
    <source>
        <dbReference type="ARBA" id="ARBA00004123"/>
    </source>
</evidence>
<evidence type="ECO:0000313" key="7">
    <source>
        <dbReference type="EMBL" id="KAF2751252.1"/>
    </source>
</evidence>
<dbReference type="OrthoDB" id="203279at2759"/>
<reference evidence="7" key="1">
    <citation type="journal article" date="2020" name="Stud. Mycol.">
        <title>101 Dothideomycetes genomes: a test case for predicting lifestyles and emergence of pathogens.</title>
        <authorList>
            <person name="Haridas S."/>
            <person name="Albert R."/>
            <person name="Binder M."/>
            <person name="Bloem J."/>
            <person name="Labutti K."/>
            <person name="Salamov A."/>
            <person name="Andreopoulos B."/>
            <person name="Baker S."/>
            <person name="Barry K."/>
            <person name="Bills G."/>
            <person name="Bluhm B."/>
            <person name="Cannon C."/>
            <person name="Castanera R."/>
            <person name="Culley D."/>
            <person name="Daum C."/>
            <person name="Ezra D."/>
            <person name="Gonzalez J."/>
            <person name="Henrissat B."/>
            <person name="Kuo A."/>
            <person name="Liang C."/>
            <person name="Lipzen A."/>
            <person name="Lutzoni F."/>
            <person name="Magnuson J."/>
            <person name="Mondo S."/>
            <person name="Nolan M."/>
            <person name="Ohm R."/>
            <person name="Pangilinan J."/>
            <person name="Park H.-J."/>
            <person name="Ramirez L."/>
            <person name="Alfaro M."/>
            <person name="Sun H."/>
            <person name="Tritt A."/>
            <person name="Yoshinaga Y."/>
            <person name="Zwiers L.-H."/>
            <person name="Turgeon B."/>
            <person name="Goodwin S."/>
            <person name="Spatafora J."/>
            <person name="Crous P."/>
            <person name="Grigoriev I."/>
        </authorList>
    </citation>
    <scope>NUCLEOTIDE SEQUENCE</scope>
    <source>
        <strain evidence="7">CBS 119925</strain>
    </source>
</reference>
<feature type="compositionally biased region" description="Basic and acidic residues" evidence="6">
    <location>
        <begin position="120"/>
        <end position="133"/>
    </location>
</feature>
<evidence type="ECO:0008006" key="9">
    <source>
        <dbReference type="Google" id="ProtNLM"/>
    </source>
</evidence>
<name>A0A6A6VKV2_9PLEO</name>
<evidence type="ECO:0000313" key="8">
    <source>
        <dbReference type="Proteomes" id="UP000799440"/>
    </source>
</evidence>
<dbReference type="Pfam" id="PF06179">
    <property type="entry name" value="Med22"/>
    <property type="match status" value="1"/>
</dbReference>
<dbReference type="InterPro" id="IPR009332">
    <property type="entry name" value="Med22"/>
</dbReference>
<dbReference type="Gene3D" id="6.10.280.160">
    <property type="entry name" value="Mediator of RNA polymerase II transcription subunit 22"/>
    <property type="match status" value="1"/>
</dbReference>
<accession>A0A6A6VKV2</accession>
<keyword evidence="8" id="KW-1185">Reference proteome</keyword>
<gene>
    <name evidence="7" type="ORF">M011DRAFT_473757</name>
</gene>
<evidence type="ECO:0000256" key="4">
    <source>
        <dbReference type="ARBA" id="ARBA00023163"/>
    </source>
</evidence>
<protein>
    <recommendedName>
        <fullName evidence="9">Mediator of RNA polymerase II transcription subunit 22</fullName>
    </recommendedName>
</protein>
<feature type="region of interest" description="Disordered" evidence="6">
    <location>
        <begin position="109"/>
        <end position="133"/>
    </location>
</feature>
<dbReference type="PANTHER" id="PTHR12434">
    <property type="entry name" value="MEDIATOR OF RNA POLYMERASE II TRANSCRIPTION SUBUNIT 22"/>
    <property type="match status" value="1"/>
</dbReference>
<organism evidence="7 8">
    <name type="scientific">Sporormia fimetaria CBS 119925</name>
    <dbReference type="NCBI Taxonomy" id="1340428"/>
    <lineage>
        <taxon>Eukaryota</taxon>
        <taxon>Fungi</taxon>
        <taxon>Dikarya</taxon>
        <taxon>Ascomycota</taxon>
        <taxon>Pezizomycotina</taxon>
        <taxon>Dothideomycetes</taxon>
        <taxon>Pleosporomycetidae</taxon>
        <taxon>Pleosporales</taxon>
        <taxon>Sporormiaceae</taxon>
        <taxon>Sporormia</taxon>
    </lineage>
</organism>
<dbReference type="Proteomes" id="UP000799440">
    <property type="component" value="Unassembled WGS sequence"/>
</dbReference>
<dbReference type="AlphaFoldDB" id="A0A6A6VKV2"/>
<keyword evidence="3" id="KW-0805">Transcription regulation</keyword>
<comment type="subcellular location">
    <subcellularLocation>
        <location evidence="1">Nucleus</location>
    </subcellularLocation>
</comment>
<evidence type="ECO:0000256" key="2">
    <source>
        <dbReference type="ARBA" id="ARBA00005942"/>
    </source>
</evidence>
<dbReference type="PANTHER" id="PTHR12434:SF6">
    <property type="entry name" value="MEDIATOR OF RNA POLYMERASE II TRANSCRIPTION SUBUNIT 22"/>
    <property type="match status" value="1"/>
</dbReference>
<sequence>MDPSKRNAAALHQRVDDICDNLTNHFASIFAAASRPTDKTLAEVAQNELRIREESAALVKDAEDLITLIRELKELWLFGSLNTLTDPGDRQAQEEKALKIAAQIEGLMKKATSSDSVADEAVKNEAKGDEMQS</sequence>
<evidence type="ECO:0000256" key="5">
    <source>
        <dbReference type="ARBA" id="ARBA00023242"/>
    </source>
</evidence>
<proteinExistence type="inferred from homology"/>
<dbReference type="GO" id="GO:0003712">
    <property type="term" value="F:transcription coregulator activity"/>
    <property type="evidence" value="ECO:0007669"/>
    <property type="project" value="InterPro"/>
</dbReference>
<evidence type="ECO:0000256" key="3">
    <source>
        <dbReference type="ARBA" id="ARBA00023015"/>
    </source>
</evidence>
<keyword evidence="4" id="KW-0804">Transcription</keyword>
<comment type="similarity">
    <text evidence="2">Belongs to the Mediator complex subunit 22 family.</text>
</comment>
<dbReference type="EMBL" id="MU006562">
    <property type="protein sequence ID" value="KAF2751252.1"/>
    <property type="molecule type" value="Genomic_DNA"/>
</dbReference>
<evidence type="ECO:0000256" key="6">
    <source>
        <dbReference type="SAM" id="MobiDB-lite"/>
    </source>
</evidence>
<dbReference type="GO" id="GO:0016592">
    <property type="term" value="C:mediator complex"/>
    <property type="evidence" value="ECO:0007669"/>
    <property type="project" value="InterPro"/>
</dbReference>
<dbReference type="GO" id="GO:0006357">
    <property type="term" value="P:regulation of transcription by RNA polymerase II"/>
    <property type="evidence" value="ECO:0007669"/>
    <property type="project" value="InterPro"/>
</dbReference>